<dbReference type="RefSeq" id="WP_008991600.1">
    <property type="nucleotide sequence ID" value="NZ_AMSG01000010.1"/>
</dbReference>
<evidence type="ECO:0000313" key="2">
    <source>
        <dbReference type="Proteomes" id="UP000007364"/>
    </source>
</evidence>
<dbReference type="AlphaFoldDB" id="K2QK71"/>
<accession>K2QK71</accession>
<reference evidence="1 2" key="1">
    <citation type="journal article" date="2012" name="J. Bacteriol.">
        <title>Genome Sequence of Galbibacter marinum Type Strain ck-I2-15.</title>
        <authorList>
            <person name="Lai Q."/>
            <person name="Li C."/>
            <person name="Shao Z."/>
        </authorList>
    </citation>
    <scope>NUCLEOTIDE SEQUENCE [LARGE SCALE GENOMIC DNA]</scope>
    <source>
        <strain evidence="2">ck-I2-15</strain>
    </source>
</reference>
<organism evidence="1 2">
    <name type="scientific">Galbibacter marinus</name>
    <dbReference type="NCBI Taxonomy" id="555500"/>
    <lineage>
        <taxon>Bacteria</taxon>
        <taxon>Pseudomonadati</taxon>
        <taxon>Bacteroidota</taxon>
        <taxon>Flavobacteriia</taxon>
        <taxon>Flavobacteriales</taxon>
        <taxon>Flavobacteriaceae</taxon>
        <taxon>Galbibacter</taxon>
    </lineage>
</organism>
<gene>
    <name evidence="1" type="ORF">I215_08757</name>
</gene>
<dbReference type="Proteomes" id="UP000007364">
    <property type="component" value="Unassembled WGS sequence"/>
</dbReference>
<dbReference type="eggNOG" id="COG4103">
    <property type="taxonomic scope" value="Bacteria"/>
</dbReference>
<evidence type="ECO:0008006" key="3">
    <source>
        <dbReference type="Google" id="ProtNLM"/>
    </source>
</evidence>
<evidence type="ECO:0000313" key="1">
    <source>
        <dbReference type="EMBL" id="EKF55107.1"/>
    </source>
</evidence>
<dbReference type="InterPro" id="IPR029024">
    <property type="entry name" value="TerB-like"/>
</dbReference>
<dbReference type="CDD" id="cd07177">
    <property type="entry name" value="terB_like"/>
    <property type="match status" value="1"/>
</dbReference>
<proteinExistence type="predicted"/>
<dbReference type="STRING" id="555500.I215_08757"/>
<dbReference type="Gene3D" id="1.10.3680.10">
    <property type="entry name" value="TerB-like"/>
    <property type="match status" value="1"/>
</dbReference>
<dbReference type="EMBL" id="AMSG01000010">
    <property type="protein sequence ID" value="EKF55107.1"/>
    <property type="molecule type" value="Genomic_DNA"/>
</dbReference>
<sequence>MSISDLYSPGFRERNRDHFAAIVRVALSDGEINAQEKAFLDRLADNLDISMELYSKVLENPTAYPINPPISYESRLDRLYDIARMIYVDHIEDEDEMRVMRRLAIGLGFRSEIVNDLTKKALELIHEGVDLDDFSDGIRNLVPA</sequence>
<comment type="caution">
    <text evidence="1">The sequence shown here is derived from an EMBL/GenBank/DDBJ whole genome shotgun (WGS) entry which is preliminary data.</text>
</comment>
<dbReference type="OrthoDB" id="981083at2"/>
<protein>
    <recommendedName>
        <fullName evidence="3">Co-chaperone DjlA N-terminal domain-containing protein</fullName>
    </recommendedName>
</protein>
<keyword evidence="2" id="KW-1185">Reference proteome</keyword>
<dbReference type="PATRIC" id="fig|555500.3.peg.1809"/>
<dbReference type="SUPFAM" id="SSF158682">
    <property type="entry name" value="TerB-like"/>
    <property type="match status" value="1"/>
</dbReference>
<name>K2QK71_9FLAO</name>